<accession>A0A4V2MTU1</accession>
<organism evidence="1 2">
    <name type="scientific">Alloscardovia theropitheci</name>
    <dbReference type="NCBI Taxonomy" id="2496842"/>
    <lineage>
        <taxon>Bacteria</taxon>
        <taxon>Bacillati</taxon>
        <taxon>Actinomycetota</taxon>
        <taxon>Actinomycetes</taxon>
        <taxon>Bifidobacteriales</taxon>
        <taxon>Bifidobacteriaceae</taxon>
        <taxon>Alloscardovia</taxon>
    </lineage>
</organism>
<evidence type="ECO:0000313" key="2">
    <source>
        <dbReference type="Proteomes" id="UP000291289"/>
    </source>
</evidence>
<gene>
    <name evidence="1" type="ORF">EJ419_07325</name>
</gene>
<dbReference type="Proteomes" id="UP000291289">
    <property type="component" value="Unassembled WGS sequence"/>
</dbReference>
<keyword evidence="2" id="KW-1185">Reference proteome</keyword>
<dbReference type="AlphaFoldDB" id="A0A4V2MTU1"/>
<dbReference type="EMBL" id="RXLP01000026">
    <property type="protein sequence ID" value="TCD53769.1"/>
    <property type="molecule type" value="Genomic_DNA"/>
</dbReference>
<proteinExistence type="predicted"/>
<protein>
    <submittedName>
        <fullName evidence="1">Uncharacterized protein</fullName>
    </submittedName>
</protein>
<comment type="caution">
    <text evidence="1">The sequence shown here is derived from an EMBL/GenBank/DDBJ whole genome shotgun (WGS) entry which is preliminary data.</text>
</comment>
<name>A0A4V2MTU1_9BIFI</name>
<dbReference type="RefSeq" id="WP_131285104.1">
    <property type="nucleotide sequence ID" value="NZ_RXLP01000026.1"/>
</dbReference>
<sequence>MIIEQIVIDWLKNDKNLHDVTISADMPARDNARVITVEQIGASIGNVTDAWTLTINGYASTRYECSKLMHTLIVPRLSILYQIPVVADYQINAIAHYPDPGPPVRERYTLTLLITTSKPQPTQF</sequence>
<reference evidence="1 2" key="1">
    <citation type="submission" date="2018-12" db="EMBL/GenBank/DDBJ databases">
        <title>Alloscrdovia theropitheci sp. nov: a novel taxon from the feces of the bleeding-herat monkey (Theropithecus geleda).</title>
        <authorList>
            <person name="Modesto M."/>
        </authorList>
    </citation>
    <scope>NUCLEOTIDE SEQUENCE [LARGE SCALE GENOMIC DNA]</scope>
    <source>
        <strain evidence="1 2">GLDI4/2</strain>
    </source>
</reference>
<evidence type="ECO:0000313" key="1">
    <source>
        <dbReference type="EMBL" id="TCD53769.1"/>
    </source>
</evidence>